<reference evidence="8" key="1">
    <citation type="submission" date="2021-06" db="EMBL/GenBank/DDBJ databases">
        <authorList>
            <person name="Kallberg Y."/>
            <person name="Tangrot J."/>
            <person name="Rosling A."/>
        </authorList>
    </citation>
    <scope>NUCLEOTIDE SEQUENCE</scope>
    <source>
        <strain evidence="8">CL551</strain>
    </source>
</reference>
<dbReference type="EMBL" id="CAJVPV010008587">
    <property type="protein sequence ID" value="CAG8632352.1"/>
    <property type="molecule type" value="Genomic_DNA"/>
</dbReference>
<evidence type="ECO:0000313" key="9">
    <source>
        <dbReference type="Proteomes" id="UP000789342"/>
    </source>
</evidence>
<gene>
    <name evidence="8" type="ORF">AMORRO_LOCUS9144</name>
</gene>
<feature type="region of interest" description="Disordered" evidence="6">
    <location>
        <begin position="857"/>
        <end position="1128"/>
    </location>
</feature>
<dbReference type="AlphaFoldDB" id="A0A9N9DBM9"/>
<evidence type="ECO:0000256" key="4">
    <source>
        <dbReference type="ARBA" id="ARBA00022753"/>
    </source>
</evidence>
<dbReference type="PANTHER" id="PTHR23030">
    <property type="entry name" value="PCD6 INTERACTING PROTEIN-RELATED"/>
    <property type="match status" value="1"/>
</dbReference>
<keyword evidence="3" id="KW-0963">Cytoplasm</keyword>
<evidence type="ECO:0000313" key="8">
    <source>
        <dbReference type="EMBL" id="CAG8632352.1"/>
    </source>
</evidence>
<dbReference type="GO" id="GO:0005768">
    <property type="term" value="C:endosome"/>
    <property type="evidence" value="ECO:0007669"/>
    <property type="project" value="UniProtKB-SubCell"/>
</dbReference>
<feature type="compositionally biased region" description="Polar residues" evidence="6">
    <location>
        <begin position="1061"/>
        <end position="1075"/>
    </location>
</feature>
<dbReference type="Pfam" id="PF13949">
    <property type="entry name" value="ALIX_LYPXL_bnd"/>
    <property type="match status" value="1"/>
</dbReference>
<name>A0A9N9DBM9_9GLOM</name>
<dbReference type="CDD" id="cd09242">
    <property type="entry name" value="BRO1_ScBro1_like"/>
    <property type="match status" value="1"/>
</dbReference>
<dbReference type="PANTHER" id="PTHR23030:SF30">
    <property type="entry name" value="TYROSINE-PROTEIN PHOSPHATASE NON-RECEPTOR TYPE 23"/>
    <property type="match status" value="1"/>
</dbReference>
<comment type="subcellular location">
    <subcellularLocation>
        <location evidence="2">Cytoplasm</location>
    </subcellularLocation>
    <subcellularLocation>
        <location evidence="1">Endosome</location>
    </subcellularLocation>
</comment>
<accession>A0A9N9DBM9</accession>
<feature type="compositionally biased region" description="Low complexity" evidence="6">
    <location>
        <begin position="975"/>
        <end position="995"/>
    </location>
</feature>
<organism evidence="8 9">
    <name type="scientific">Acaulospora morrowiae</name>
    <dbReference type="NCBI Taxonomy" id="94023"/>
    <lineage>
        <taxon>Eukaryota</taxon>
        <taxon>Fungi</taxon>
        <taxon>Fungi incertae sedis</taxon>
        <taxon>Mucoromycota</taxon>
        <taxon>Glomeromycotina</taxon>
        <taxon>Glomeromycetes</taxon>
        <taxon>Diversisporales</taxon>
        <taxon>Acaulosporaceae</taxon>
        <taxon>Acaulospora</taxon>
    </lineage>
</organism>
<feature type="compositionally biased region" description="Low complexity" evidence="6">
    <location>
        <begin position="895"/>
        <end position="910"/>
    </location>
</feature>
<dbReference type="InterPro" id="IPR025304">
    <property type="entry name" value="ALIX_V_dom"/>
</dbReference>
<dbReference type="Pfam" id="PF03097">
    <property type="entry name" value="BRO1"/>
    <property type="match status" value="1"/>
</dbReference>
<dbReference type="CDD" id="cd22541">
    <property type="entry name" value="SP5_N"/>
    <property type="match status" value="1"/>
</dbReference>
<comment type="caution">
    <text evidence="8">The sequence shown here is derived from an EMBL/GenBank/DDBJ whole genome shotgun (WGS) entry which is preliminary data.</text>
</comment>
<evidence type="ECO:0000256" key="6">
    <source>
        <dbReference type="SAM" id="MobiDB-lite"/>
    </source>
</evidence>
<dbReference type="Gene3D" id="1.25.40.280">
    <property type="entry name" value="alix/aip1 like domains"/>
    <property type="match status" value="1"/>
</dbReference>
<feature type="domain" description="BRO1" evidence="7">
    <location>
        <begin position="5"/>
        <end position="408"/>
    </location>
</feature>
<dbReference type="Gene3D" id="1.20.120.560">
    <property type="entry name" value="alix/aip1 in complex with the ypdl late domain"/>
    <property type="match status" value="1"/>
</dbReference>
<evidence type="ECO:0000259" key="7">
    <source>
        <dbReference type="PROSITE" id="PS51180"/>
    </source>
</evidence>
<dbReference type="OrthoDB" id="2141925at2759"/>
<feature type="compositionally biased region" description="Low complexity" evidence="6">
    <location>
        <begin position="1028"/>
        <end position="1037"/>
    </location>
</feature>
<feature type="compositionally biased region" description="Polar residues" evidence="6">
    <location>
        <begin position="1119"/>
        <end position="1128"/>
    </location>
</feature>
<dbReference type="Gene3D" id="1.20.140.50">
    <property type="entry name" value="alix/aip1 like domains"/>
    <property type="match status" value="1"/>
</dbReference>
<dbReference type="PROSITE" id="PS51180">
    <property type="entry name" value="BRO1"/>
    <property type="match status" value="1"/>
</dbReference>
<evidence type="ECO:0000256" key="2">
    <source>
        <dbReference type="ARBA" id="ARBA00004496"/>
    </source>
</evidence>
<feature type="compositionally biased region" description="Low complexity" evidence="6">
    <location>
        <begin position="877"/>
        <end position="887"/>
    </location>
</feature>
<dbReference type="InterPro" id="IPR004328">
    <property type="entry name" value="BRO1_dom"/>
</dbReference>
<evidence type="ECO:0000256" key="5">
    <source>
        <dbReference type="ARBA" id="ARBA00041284"/>
    </source>
</evidence>
<feature type="compositionally biased region" description="Low complexity" evidence="6">
    <location>
        <begin position="1084"/>
        <end position="1099"/>
    </location>
</feature>
<feature type="compositionally biased region" description="Polar residues" evidence="6">
    <location>
        <begin position="954"/>
        <end position="974"/>
    </location>
</feature>
<dbReference type="GO" id="GO:0043328">
    <property type="term" value="P:protein transport to vacuole involved in ubiquitin-dependent protein catabolic process via the multivesicular body sorting pathway"/>
    <property type="evidence" value="ECO:0007669"/>
    <property type="project" value="TreeGrafter"/>
</dbReference>
<feature type="compositionally biased region" description="Polar residues" evidence="6">
    <location>
        <begin position="996"/>
        <end position="1026"/>
    </location>
</feature>
<evidence type="ECO:0000256" key="3">
    <source>
        <dbReference type="ARBA" id="ARBA00022490"/>
    </source>
</evidence>
<sequence length="1189" mass="133676">MNQSPTIHVPAKKTDEVDWASPLKRYIQTTYQEDPEKYADEANSIHRLRQDMRGAGKDITGRDLLYRYYGQLELLDLRFPVDENNIKISFTWYDAFTHKTTSQYSLAYEKASTIFNIASVLSAIATSQNRSEPEGLKRAFNFFQASAGMYNYINDNFLHAPSTDLSRDTVKLLSQLMLTQAQECFLEQSLGAKNKPALIAKIAAQVGWSYGNIVENMSDLISRSVFDRSWQTVCQIKHKYFASISQYQKSLACEAEVKYGECVGRLNIAETLAKEANKLSNSFVSAFSPNTTQTLPPDAATSLQDLTKSNFALITEKKNSATRDNDIVYHDVVPQENVISPIDKLILAKPIPIQDLYLPNEIQRVIGPDIFQRLIPLSVHESASLYSEEKAKIVRSETERCDLANGEMEAALEYMKLPGALSKFRNNDLRSFNELATPTSEVKQWAKLIKDEEQKGTIKDLLMTLNSLKGRSKEVLDQISQLLDTEQREYEAMKTKYGDSWNQGSPSPHTTIFHQDLLSHLDALEKANNSDRDVFQRFDLAMSDITMLRDSENSDELEKIFAEALSSSNIREVGSSSSSVGESLLDVGAPQAESETSFKVNKIDECLSNLYKVRKERMDTLNDLKDKTHQDDISHLLILNKKTQNIEPQLFATELEKFSPYRNRITASIHHQQALLQELTVLYKSLMEGEEARMLQERWDLIERKRKDVCERFRKAKDSYMEVKDGLRKGINFYIDLTDLIENLEKTVQKFVKSREQERFELAQSIQVQVQQRLKDQLNKLNTSSTVSSNAGNNLYDPTHLTEEISKLSLNSGVQGTSTYAGSINREVNTNNSSTIQSAHTVSSALPYAHMRQDSYPSALAQSYGSPSAPPRPSAPESPTSYYAAPSPQRPPSQIPLQPSSQPLSAYSAQPVPPPKTQAPPLPPLPTGYNQQSNAYAPFQPHQQPPIQAPATQISQSQPYNGQFQPQLPPTQQNHHIIQSPNQPIQHSQQQPQQSYSRPSSLYGTLPLSPTQPSAQPSHTQANFRYSQPVPQQQVPPAQRKSTYDSHIPPHLPGSYASLPPVQQQSTYDSHTTSPLPGAYASLPSVPQQYQAPSQQQYPLGTPTHAQRPHPQVLPPQQSPTQFQTNSVPSQVPLQHYHHQLNQPIPSQQGYYQPTAASQNNPGFQTNYVQAIVPQKPTPPNYDNRSLLD</sequence>
<feature type="compositionally biased region" description="Pro residues" evidence="6">
    <location>
        <begin position="911"/>
        <end position="926"/>
    </location>
</feature>
<evidence type="ECO:0000256" key="1">
    <source>
        <dbReference type="ARBA" id="ARBA00004177"/>
    </source>
</evidence>
<protein>
    <recommendedName>
        <fullName evidence="5">BRO domain-containing protein 1</fullName>
    </recommendedName>
</protein>
<feature type="region of interest" description="Disordered" evidence="6">
    <location>
        <begin position="1144"/>
        <end position="1166"/>
    </location>
</feature>
<proteinExistence type="predicted"/>
<keyword evidence="4" id="KW-0967">Endosome</keyword>
<dbReference type="Proteomes" id="UP000789342">
    <property type="component" value="Unassembled WGS sequence"/>
</dbReference>
<keyword evidence="9" id="KW-1185">Reference proteome</keyword>
<dbReference type="SMART" id="SM01041">
    <property type="entry name" value="BRO1"/>
    <property type="match status" value="1"/>
</dbReference>
<dbReference type="InterPro" id="IPR038499">
    <property type="entry name" value="BRO1_sf"/>
</dbReference>